<accession>A0ABD5SAD3</accession>
<evidence type="ECO:0000256" key="1">
    <source>
        <dbReference type="SAM" id="Phobius"/>
    </source>
</evidence>
<comment type="caution">
    <text evidence="2">The sequence shown here is derived from an EMBL/GenBank/DDBJ whole genome shotgun (WGS) entry which is preliminary data.</text>
</comment>
<keyword evidence="3" id="KW-1185">Reference proteome</keyword>
<feature type="transmembrane region" description="Helical" evidence="1">
    <location>
        <begin position="12"/>
        <end position="31"/>
    </location>
</feature>
<evidence type="ECO:0000313" key="2">
    <source>
        <dbReference type="EMBL" id="MFC6753056.1"/>
    </source>
</evidence>
<dbReference type="Proteomes" id="UP001596442">
    <property type="component" value="Unassembled WGS sequence"/>
</dbReference>
<keyword evidence="1" id="KW-0812">Transmembrane</keyword>
<proteinExistence type="predicted"/>
<evidence type="ECO:0000313" key="3">
    <source>
        <dbReference type="Proteomes" id="UP001596442"/>
    </source>
</evidence>
<name>A0ABD5SAD3_9EURY</name>
<dbReference type="AlphaFoldDB" id="A0ABD5SAD3"/>
<gene>
    <name evidence="2" type="ORF">ACFQEU_06195</name>
</gene>
<protein>
    <submittedName>
        <fullName evidence="2">Uncharacterized protein</fullName>
    </submittedName>
</protein>
<keyword evidence="1" id="KW-1133">Transmembrane helix</keyword>
<reference evidence="2 3" key="1">
    <citation type="journal article" date="2019" name="Int. J. Syst. Evol. Microbiol.">
        <title>The Global Catalogue of Microorganisms (GCM) 10K type strain sequencing project: providing services to taxonomists for standard genome sequencing and annotation.</title>
        <authorList>
            <consortium name="The Broad Institute Genomics Platform"/>
            <consortium name="The Broad Institute Genome Sequencing Center for Infectious Disease"/>
            <person name="Wu L."/>
            <person name="Ma J."/>
        </authorList>
    </citation>
    <scope>NUCLEOTIDE SEQUENCE [LARGE SCALE GENOMIC DNA]</scope>
    <source>
        <strain evidence="2 3">CGMCC 1.3239</strain>
    </source>
</reference>
<organism evidence="2 3">
    <name type="scientific">Halorubrum tibetense</name>
    <dbReference type="NCBI Taxonomy" id="175631"/>
    <lineage>
        <taxon>Archaea</taxon>
        <taxon>Methanobacteriati</taxon>
        <taxon>Methanobacteriota</taxon>
        <taxon>Stenosarchaea group</taxon>
        <taxon>Halobacteria</taxon>
        <taxon>Halobacteriales</taxon>
        <taxon>Haloferacaceae</taxon>
        <taxon>Halorubrum</taxon>
    </lineage>
</organism>
<dbReference type="RefSeq" id="WP_379780328.1">
    <property type="nucleotide sequence ID" value="NZ_JBHSWW010000060.1"/>
</dbReference>
<sequence length="47" mass="5251">MVPLLVPGGWFGSLILILGVFMIVASFYILYKLVQGFEAFADGWRKS</sequence>
<keyword evidence="1" id="KW-0472">Membrane</keyword>
<dbReference type="EMBL" id="JBHSWW010000060">
    <property type="protein sequence ID" value="MFC6753056.1"/>
    <property type="molecule type" value="Genomic_DNA"/>
</dbReference>